<feature type="compositionally biased region" description="Low complexity" evidence="1">
    <location>
        <begin position="277"/>
        <end position="317"/>
    </location>
</feature>
<evidence type="ECO:0000259" key="2">
    <source>
        <dbReference type="Pfam" id="PF01927"/>
    </source>
</evidence>
<evidence type="ECO:0000259" key="3">
    <source>
        <dbReference type="Pfam" id="PF14451"/>
    </source>
</evidence>
<dbReference type="PANTHER" id="PTHR39081:SF1">
    <property type="entry name" value="MUT7-C RNASE DOMAIN-CONTAINING PROTEIN"/>
    <property type="match status" value="1"/>
</dbReference>
<dbReference type="InterPro" id="IPR027798">
    <property type="entry name" value="Ub_Mut7C"/>
</dbReference>
<organism evidence="4 5">
    <name type="scientific">Geodermatophilus saharensis</name>
    <dbReference type="NCBI Taxonomy" id="1137994"/>
    <lineage>
        <taxon>Bacteria</taxon>
        <taxon>Bacillati</taxon>
        <taxon>Actinomycetota</taxon>
        <taxon>Actinomycetes</taxon>
        <taxon>Geodermatophilales</taxon>
        <taxon>Geodermatophilaceae</taxon>
        <taxon>Geodermatophilus</taxon>
    </lineage>
</organism>
<evidence type="ECO:0008006" key="6">
    <source>
        <dbReference type="Google" id="ProtNLM"/>
    </source>
</evidence>
<dbReference type="Pfam" id="PF01927">
    <property type="entry name" value="Mut7-C"/>
    <property type="match status" value="1"/>
</dbReference>
<dbReference type="EMBL" id="FZOH01000008">
    <property type="protein sequence ID" value="SNS76588.1"/>
    <property type="molecule type" value="Genomic_DNA"/>
</dbReference>
<evidence type="ECO:0000256" key="1">
    <source>
        <dbReference type="SAM" id="MobiDB-lite"/>
    </source>
</evidence>
<protein>
    <recommendedName>
        <fullName evidence="6">Mut7-C RNAse domain-containing protein</fullName>
    </recommendedName>
</protein>
<feature type="region of interest" description="Disordered" evidence="1">
    <location>
        <begin position="250"/>
        <end position="317"/>
    </location>
</feature>
<feature type="domain" description="Ubiquitin Mut7-C" evidence="3">
    <location>
        <begin position="5"/>
        <end position="82"/>
    </location>
</feature>
<dbReference type="RefSeq" id="WP_089405373.1">
    <property type="nucleotide sequence ID" value="NZ_FZOH01000008.1"/>
</dbReference>
<evidence type="ECO:0000313" key="4">
    <source>
        <dbReference type="EMBL" id="SNS76588.1"/>
    </source>
</evidence>
<dbReference type="Pfam" id="PF14451">
    <property type="entry name" value="Ub-Mut7C"/>
    <property type="match status" value="1"/>
</dbReference>
<gene>
    <name evidence="4" type="ORF">SAMN04488107_3701</name>
</gene>
<proteinExistence type="predicted"/>
<sequence length="317" mass="33544">MERSVTVAVDDDLRPLLPARDRAAGRRVLAADPDATVGHLVQAAGVPLTEVGELLVGGVPVSREDRPPAGARVVVRPVRRPQPVPAGGFLLDVGLGALARRMRLLGLDAAWSPEARAPDADDAELVAAAVAGDRVLLTQDRGLLMRRALPAGAWVRGATPDDQLADVLDRFRPPLAPRTRCPACNGVPAPVPAAEVAALVEPGTRRTATEFTRCPDCRRVYWRGAHARRIDELVERARRLTDSHQRYKGELLARGGHGSAPVCQPGRAGRGGPPGPTEGTPCPSTCSPTCPTTTGHWSRTSPARSCSCTTTSTTRPT</sequence>
<accession>A0A239H6D8</accession>
<dbReference type="PANTHER" id="PTHR39081">
    <property type="entry name" value="MUT7-C DOMAIN-CONTAINING PROTEIN"/>
    <property type="match status" value="1"/>
</dbReference>
<keyword evidence="5" id="KW-1185">Reference proteome</keyword>
<dbReference type="InterPro" id="IPR002782">
    <property type="entry name" value="Mut7-C_RNAse_dom"/>
</dbReference>
<evidence type="ECO:0000313" key="5">
    <source>
        <dbReference type="Proteomes" id="UP000198386"/>
    </source>
</evidence>
<reference evidence="5" key="1">
    <citation type="submission" date="2017-06" db="EMBL/GenBank/DDBJ databases">
        <authorList>
            <person name="Varghese N."/>
            <person name="Submissions S."/>
        </authorList>
    </citation>
    <scope>NUCLEOTIDE SEQUENCE [LARGE SCALE GENOMIC DNA]</scope>
    <source>
        <strain evidence="5">DSM 45423</strain>
    </source>
</reference>
<dbReference type="OrthoDB" id="9797655at2"/>
<name>A0A239H6D8_9ACTN</name>
<dbReference type="AlphaFoldDB" id="A0A239H6D8"/>
<dbReference type="Proteomes" id="UP000198386">
    <property type="component" value="Unassembled WGS sequence"/>
</dbReference>
<feature type="domain" description="Mut7-C RNAse" evidence="2">
    <location>
        <begin position="89"/>
        <end position="233"/>
    </location>
</feature>